<dbReference type="EMBL" id="JBFMIA010000002">
    <property type="protein sequence ID" value="MEW9500793.1"/>
    <property type="molecule type" value="Genomic_DNA"/>
</dbReference>
<feature type="binding site" evidence="10">
    <location>
        <position position="490"/>
    </location>
    <ligand>
        <name>L-methionine</name>
        <dbReference type="ChEBI" id="CHEBI:57844"/>
    </ligand>
</feature>
<feature type="domain" description="Cobalamin-independent methionine synthase MetE N-terminal" evidence="12">
    <location>
        <begin position="6"/>
        <end position="314"/>
    </location>
</feature>
<dbReference type="InterPro" id="IPR013215">
    <property type="entry name" value="Cbl-indep_Met_Synth_N"/>
</dbReference>
<dbReference type="CDD" id="cd03311">
    <property type="entry name" value="CIMS_C_terminal_like"/>
    <property type="match status" value="1"/>
</dbReference>
<evidence type="ECO:0000256" key="1">
    <source>
        <dbReference type="ARBA" id="ARBA00002777"/>
    </source>
</evidence>
<dbReference type="InterPro" id="IPR038071">
    <property type="entry name" value="UROD/MetE-like_sf"/>
</dbReference>
<dbReference type="CDD" id="cd03312">
    <property type="entry name" value="CIMS_N_terminal_like"/>
    <property type="match status" value="1"/>
</dbReference>
<evidence type="ECO:0000256" key="6">
    <source>
        <dbReference type="ARBA" id="ARBA00022679"/>
    </source>
</evidence>
<feature type="binding site" evidence="10">
    <location>
        <position position="567"/>
    </location>
    <ligand>
        <name>5-methyltetrahydropteroyltri-L-glutamate</name>
        <dbReference type="ChEBI" id="CHEBI:58207"/>
    </ligand>
</feature>
<keyword evidence="4 10" id="KW-0489">Methyltransferase</keyword>
<evidence type="ECO:0000259" key="12">
    <source>
        <dbReference type="Pfam" id="PF08267"/>
    </source>
</evidence>
<dbReference type="PIRSF" id="PIRSF000382">
    <property type="entry name" value="MeTrfase_B12_ind"/>
    <property type="match status" value="1"/>
</dbReference>
<dbReference type="HAMAP" id="MF_00172">
    <property type="entry name" value="Meth_synth"/>
    <property type="match status" value="1"/>
</dbReference>
<evidence type="ECO:0000313" key="13">
    <source>
        <dbReference type="EMBL" id="MEW9500793.1"/>
    </source>
</evidence>
<keyword evidence="5 10" id="KW-0028">Amino-acid biosynthesis</keyword>
<comment type="caution">
    <text evidence="13">The sequence shown here is derived from an EMBL/GenBank/DDBJ whole genome shotgun (WGS) entry which is preliminary data.</text>
</comment>
<dbReference type="PANTHER" id="PTHR30519">
    <property type="entry name" value="5-METHYLTETRAHYDROPTEROYLTRIGLUTAMATE--HOMOCYSTEINE METHYLTRANSFERASE"/>
    <property type="match status" value="1"/>
</dbReference>
<evidence type="ECO:0000256" key="4">
    <source>
        <dbReference type="ARBA" id="ARBA00022603"/>
    </source>
</evidence>
<protein>
    <recommendedName>
        <fullName evidence="10">5-methyltetrahydropteroyltriglutamate--homocysteine methyltransferase</fullName>
        <ecNumber evidence="10">2.1.1.14</ecNumber>
    </recommendedName>
    <alternativeName>
        <fullName evidence="10">Cobalamin-independent methionine synthase</fullName>
    </alternativeName>
    <alternativeName>
        <fullName evidence="10">Methionine synthase, vitamin-B12 independent isozyme</fullName>
    </alternativeName>
</protein>
<feature type="binding site" evidence="10">
    <location>
        <position position="605"/>
    </location>
    <ligand>
        <name>L-methionine</name>
        <dbReference type="ChEBI" id="CHEBI:57844"/>
    </ligand>
</feature>
<comment type="pathway">
    <text evidence="2 10">Amino-acid biosynthesis; L-methionine biosynthesis via de novo pathway; L-methionine from L-homocysteine (MetE route): step 1/1.</text>
</comment>
<dbReference type="GO" id="GO:0032259">
    <property type="term" value="P:methylation"/>
    <property type="evidence" value="ECO:0007669"/>
    <property type="project" value="UniProtKB-KW"/>
</dbReference>
<feature type="binding site" evidence="10">
    <location>
        <position position="605"/>
    </location>
    <ligand>
        <name>L-homocysteine</name>
        <dbReference type="ChEBI" id="CHEBI:58199"/>
    </ligand>
</feature>
<feature type="binding site" evidence="10">
    <location>
        <position position="671"/>
    </location>
    <ligand>
        <name>Zn(2+)</name>
        <dbReference type="ChEBI" id="CHEBI:29105"/>
        <note>catalytic</note>
    </ligand>
</feature>
<feature type="domain" description="Cobalamin-independent methionine synthase MetE C-terminal/archaeal" evidence="11">
    <location>
        <begin position="432"/>
        <end position="754"/>
    </location>
</feature>
<evidence type="ECO:0000313" key="14">
    <source>
        <dbReference type="Proteomes" id="UP001556040"/>
    </source>
</evidence>
<comment type="cofactor">
    <cofactor evidence="10">
        <name>Zn(2+)</name>
        <dbReference type="ChEBI" id="CHEBI:29105"/>
    </cofactor>
    <text evidence="10">Binds 1 zinc ion per subunit.</text>
</comment>
<organism evidence="13 14">
    <name type="scientific">Jeotgalibacillus marinus</name>
    <dbReference type="NCBI Taxonomy" id="86667"/>
    <lineage>
        <taxon>Bacteria</taxon>
        <taxon>Bacillati</taxon>
        <taxon>Bacillota</taxon>
        <taxon>Bacilli</taxon>
        <taxon>Bacillales</taxon>
        <taxon>Caryophanaceae</taxon>
        <taxon>Jeotgalibacillus</taxon>
    </lineage>
</organism>
<dbReference type="EC" id="2.1.1.14" evidence="10"/>
<keyword evidence="10" id="KW-0677">Repeat</keyword>
<dbReference type="Pfam" id="PF01717">
    <property type="entry name" value="Meth_synt_2"/>
    <property type="match status" value="1"/>
</dbReference>
<comment type="similarity">
    <text evidence="3 10">Belongs to the vitamin-B12 independent methionine synthase family.</text>
</comment>
<feature type="binding site" evidence="10">
    <location>
        <position position="611"/>
    </location>
    <ligand>
        <name>5-methyltetrahydropteroyltri-L-glutamate</name>
        <dbReference type="ChEBI" id="CHEBI:58207"/>
    </ligand>
</feature>
<dbReference type="InterPro" id="IPR006276">
    <property type="entry name" value="Cobalamin-indep_Met_synthase"/>
</dbReference>
<evidence type="ECO:0000256" key="8">
    <source>
        <dbReference type="ARBA" id="ARBA00022833"/>
    </source>
</evidence>
<accession>A0ABV3Q0C2</accession>
<evidence type="ECO:0000256" key="7">
    <source>
        <dbReference type="ARBA" id="ARBA00022723"/>
    </source>
</evidence>
<keyword evidence="9 10" id="KW-0486">Methionine biosynthesis</keyword>
<feature type="active site" description="Proton donor" evidence="10">
    <location>
        <position position="700"/>
    </location>
</feature>
<dbReference type="InterPro" id="IPR002629">
    <property type="entry name" value="Met_Synth_C/arc"/>
</dbReference>
<dbReference type="RefSeq" id="WP_367778144.1">
    <property type="nucleotide sequence ID" value="NZ_JBFMIA010000002.1"/>
</dbReference>
<comment type="catalytic activity">
    <reaction evidence="10">
        <text>5-methyltetrahydropteroyltri-L-glutamate + L-homocysteine = tetrahydropteroyltri-L-glutamate + L-methionine</text>
        <dbReference type="Rhea" id="RHEA:21196"/>
        <dbReference type="ChEBI" id="CHEBI:57844"/>
        <dbReference type="ChEBI" id="CHEBI:58140"/>
        <dbReference type="ChEBI" id="CHEBI:58199"/>
        <dbReference type="ChEBI" id="CHEBI:58207"/>
        <dbReference type="EC" id="2.1.1.14"/>
    </reaction>
</comment>
<dbReference type="GO" id="GO:0003871">
    <property type="term" value="F:5-methyltetrahydropteroyltriglutamate-homocysteine S-methyltransferase activity"/>
    <property type="evidence" value="ECO:0007669"/>
    <property type="project" value="UniProtKB-EC"/>
</dbReference>
<feature type="binding site" evidence="10">
    <location>
        <begin position="437"/>
        <end position="439"/>
    </location>
    <ligand>
        <name>L-homocysteine</name>
        <dbReference type="ChEBI" id="CHEBI:58199"/>
    </ligand>
</feature>
<evidence type="ECO:0000256" key="10">
    <source>
        <dbReference type="HAMAP-Rule" id="MF_00172"/>
    </source>
</evidence>
<keyword evidence="6 10" id="KW-0808">Transferase</keyword>
<dbReference type="Gene3D" id="3.20.20.210">
    <property type="match status" value="2"/>
</dbReference>
<evidence type="ECO:0000256" key="9">
    <source>
        <dbReference type="ARBA" id="ARBA00023167"/>
    </source>
</evidence>
<evidence type="ECO:0000256" key="2">
    <source>
        <dbReference type="ARBA" id="ARBA00004681"/>
    </source>
</evidence>
<feature type="binding site" evidence="10">
    <location>
        <begin position="437"/>
        <end position="439"/>
    </location>
    <ligand>
        <name>L-methionine</name>
        <dbReference type="ChEBI" id="CHEBI:57844"/>
    </ligand>
</feature>
<dbReference type="SUPFAM" id="SSF51726">
    <property type="entry name" value="UROD/MetE-like"/>
    <property type="match status" value="2"/>
</dbReference>
<feature type="binding site" evidence="10">
    <location>
        <position position="490"/>
    </location>
    <ligand>
        <name>L-homocysteine</name>
        <dbReference type="ChEBI" id="CHEBI:58199"/>
    </ligand>
</feature>
<proteinExistence type="inferred from homology"/>
<feature type="binding site" evidence="10">
    <location>
        <position position="732"/>
    </location>
    <ligand>
        <name>Zn(2+)</name>
        <dbReference type="ChEBI" id="CHEBI:29105"/>
        <note>catalytic</note>
    </ligand>
</feature>
<feature type="binding site" evidence="10">
    <location>
        <position position="649"/>
    </location>
    <ligand>
        <name>Zn(2+)</name>
        <dbReference type="ChEBI" id="CHEBI:29105"/>
        <note>catalytic</note>
    </ligand>
</feature>
<reference evidence="13 14" key="1">
    <citation type="journal article" date="1979" name="Int. J. Syst. Evol. Microbiol.">
        <title>Bacillus globisporus subsp. marinus subsp. nov.</title>
        <authorList>
            <person name="Liu H."/>
        </authorList>
    </citation>
    <scope>NUCLEOTIDE SEQUENCE [LARGE SCALE GENOMIC DNA]</scope>
    <source>
        <strain evidence="13 14">DSM 1297</strain>
    </source>
</reference>
<name>A0ABV3Q0C2_9BACL</name>
<gene>
    <name evidence="10 13" type="primary">metE</name>
    <name evidence="13" type="ORF">AB1471_03140</name>
</gene>
<feature type="binding site" evidence="10">
    <location>
        <position position="114"/>
    </location>
    <ligand>
        <name>5-methyltetrahydropteroyltri-L-glutamate</name>
        <dbReference type="ChEBI" id="CHEBI:58207"/>
    </ligand>
</feature>
<evidence type="ECO:0000259" key="11">
    <source>
        <dbReference type="Pfam" id="PF01717"/>
    </source>
</evidence>
<keyword evidence="8 10" id="KW-0862">Zinc</keyword>
<keyword evidence="7 10" id="KW-0479">Metal-binding</keyword>
<feature type="binding site" evidence="10">
    <location>
        <position position="647"/>
    </location>
    <ligand>
        <name>Zn(2+)</name>
        <dbReference type="ChEBI" id="CHEBI:29105"/>
        <note>catalytic</note>
    </ligand>
</feature>
<dbReference type="Proteomes" id="UP001556040">
    <property type="component" value="Unassembled WGS sequence"/>
</dbReference>
<evidence type="ECO:0000256" key="5">
    <source>
        <dbReference type="ARBA" id="ARBA00022605"/>
    </source>
</evidence>
<dbReference type="NCBIfam" id="NF003556">
    <property type="entry name" value="PRK05222.1"/>
    <property type="match status" value="1"/>
</dbReference>
<dbReference type="Pfam" id="PF08267">
    <property type="entry name" value="Meth_synt_1"/>
    <property type="match status" value="1"/>
</dbReference>
<evidence type="ECO:0000256" key="3">
    <source>
        <dbReference type="ARBA" id="ARBA00009553"/>
    </source>
</evidence>
<comment type="function">
    <text evidence="1 10">Catalyzes the transfer of a methyl group from 5-methyltetrahydrofolate to homocysteine resulting in methionine formation.</text>
</comment>
<feature type="binding site" evidence="10">
    <location>
        <begin position="521"/>
        <end position="522"/>
    </location>
    <ligand>
        <name>5-methyltetrahydropteroyltri-L-glutamate</name>
        <dbReference type="ChEBI" id="CHEBI:58207"/>
    </ligand>
</feature>
<dbReference type="NCBIfam" id="TIGR01371">
    <property type="entry name" value="met_syn_B12ind"/>
    <property type="match status" value="1"/>
</dbReference>
<keyword evidence="14" id="KW-1185">Reference proteome</keyword>
<feature type="binding site" evidence="10">
    <location>
        <begin position="18"/>
        <end position="21"/>
    </location>
    <ligand>
        <name>5-methyltetrahydropteroyltri-L-glutamate</name>
        <dbReference type="ChEBI" id="CHEBI:58207"/>
    </ligand>
</feature>
<sequence length="767" mass="87572">MTKVLSSTIGYPRIGVKREWKKALEQFWAGKITKSSLSTEMEHLRLHDLQKQKEMGIDLIPVGDFSFYDHVLDTAVMFGFVPKRFQHKGGEVPIETYFDIARGNKESVASEMTKWFNTNYHYIVPELESSEPTLTENRLLHSFLEAKDKVGIVGKPVILGPITFLKLSKGYDKKDFHKLLQKLIPLYINVFKELENAGAEWIQIDEPILTTSISEEEINLFKETYKSIQKGVPSIKILLQTYFEAVEHYTEIISLPVAGIGLDFVHDQGANLESLKKYGFPEDKFLAAGIINGRNIWRSDLDGKLTQLERILSVVEKDRLIVQPSCSLLHVPVTVTTEKEIDAAVKNALAFADEKLEEAIVLAEGLNNGKKAIEAKIKESARGIEILWQSPGRNQKKVQEELKRWDEVEPKRKTHYSIRQQIQQDVFKLPLLPTTTIGSLPQTKLIRQARLKWRRGEWSNGQYEKFIEENISYWIEHQEGIGLDVLVHGEFERNDMVEYFGEKLDGFAFTKYGWVQSYGSRCVKPPIIYGDISLKGSMTVKEISYAQSLTKKPVKGMLTGPITILNWSFVRDDISRFEVTKQIALALKKEIKFLEENRIHMIQVDEPALREGLPLKVEKQKEYLKEAVHAFKLATSSVQDNTQIHTHMCYSDFEKIMDTIDQLDADVISIEAARSHGELISAFEEKAYEKGIGLGVYDIHSPRVPGVEEIKTNIQRALHVLQPKIFWINPDCGLKTRGIEETTNALKNMVEAARQIRKETPSEALVK</sequence>